<reference evidence="1 2" key="1">
    <citation type="journal article" date="2018" name="Proc. R. Soc. B">
        <title>A non-coding region near Follistatin controls head colour polymorphism in the Gouldian finch.</title>
        <authorList>
            <person name="Toomey M.B."/>
            <person name="Marques C.I."/>
            <person name="Andrade P."/>
            <person name="Araujo P.M."/>
            <person name="Sabatino S."/>
            <person name="Gazda M.A."/>
            <person name="Afonso S."/>
            <person name="Lopes R.J."/>
            <person name="Corbo J.C."/>
            <person name="Carneiro M."/>
        </authorList>
    </citation>
    <scope>NUCLEOTIDE SEQUENCE [LARGE SCALE GENOMIC DNA]</scope>
    <source>
        <strain evidence="1">Red01</strain>
        <tissue evidence="1">Muscle</tissue>
    </source>
</reference>
<accession>A0A3L8SP25</accession>
<protein>
    <submittedName>
        <fullName evidence="1">Uncharacterized protein</fullName>
    </submittedName>
</protein>
<feature type="non-terminal residue" evidence="1">
    <location>
        <position position="91"/>
    </location>
</feature>
<name>A0A3L8SP25_CHLGU</name>
<keyword evidence="2" id="KW-1185">Reference proteome</keyword>
<proteinExistence type="predicted"/>
<evidence type="ECO:0000313" key="2">
    <source>
        <dbReference type="Proteomes" id="UP000276834"/>
    </source>
</evidence>
<dbReference type="Proteomes" id="UP000276834">
    <property type="component" value="Unassembled WGS sequence"/>
</dbReference>
<dbReference type="EMBL" id="QUSF01000012">
    <property type="protein sequence ID" value="RLW04931.1"/>
    <property type="molecule type" value="Genomic_DNA"/>
</dbReference>
<sequence>MKHVKLHYIVGETGQEFCLRHGKCPFQAHKEVCFAAAVMPELPWLSEQTVIPKRKKKKGVLFYPLFSFSFSCHAITEGNLHSFCTAEIITV</sequence>
<comment type="caution">
    <text evidence="1">The sequence shown here is derived from an EMBL/GenBank/DDBJ whole genome shotgun (WGS) entry which is preliminary data.</text>
</comment>
<dbReference type="AlphaFoldDB" id="A0A3L8SP25"/>
<evidence type="ECO:0000313" key="1">
    <source>
        <dbReference type="EMBL" id="RLW04931.1"/>
    </source>
</evidence>
<gene>
    <name evidence="1" type="ORF">DV515_00005714</name>
</gene>
<organism evidence="1 2">
    <name type="scientific">Chloebia gouldiae</name>
    <name type="common">Gouldian finch</name>
    <name type="synonym">Erythrura gouldiae</name>
    <dbReference type="NCBI Taxonomy" id="44316"/>
    <lineage>
        <taxon>Eukaryota</taxon>
        <taxon>Metazoa</taxon>
        <taxon>Chordata</taxon>
        <taxon>Craniata</taxon>
        <taxon>Vertebrata</taxon>
        <taxon>Euteleostomi</taxon>
        <taxon>Archelosauria</taxon>
        <taxon>Archosauria</taxon>
        <taxon>Dinosauria</taxon>
        <taxon>Saurischia</taxon>
        <taxon>Theropoda</taxon>
        <taxon>Coelurosauria</taxon>
        <taxon>Aves</taxon>
        <taxon>Neognathae</taxon>
        <taxon>Neoaves</taxon>
        <taxon>Telluraves</taxon>
        <taxon>Australaves</taxon>
        <taxon>Passeriformes</taxon>
        <taxon>Passeroidea</taxon>
        <taxon>Passeridae</taxon>
        <taxon>Chloebia</taxon>
    </lineage>
</organism>